<accession>A0AAD9LCI8</accession>
<name>A0AAD9LCI8_9STRA</name>
<dbReference type="AlphaFoldDB" id="A0AAD9LCI8"/>
<gene>
    <name evidence="1" type="ORF">P3T76_013156</name>
</gene>
<evidence type="ECO:0000313" key="1">
    <source>
        <dbReference type="EMBL" id="KAK1931400.1"/>
    </source>
</evidence>
<reference evidence="1" key="1">
    <citation type="submission" date="2023-08" db="EMBL/GenBank/DDBJ databases">
        <title>Reference Genome Resource for the Citrus Pathogen Phytophthora citrophthora.</title>
        <authorList>
            <person name="Moller H."/>
            <person name="Coetzee B."/>
            <person name="Rose L.J."/>
            <person name="Van Niekerk J.M."/>
        </authorList>
    </citation>
    <scope>NUCLEOTIDE SEQUENCE</scope>
    <source>
        <strain evidence="1">STE-U-9442</strain>
    </source>
</reference>
<evidence type="ECO:0000313" key="2">
    <source>
        <dbReference type="Proteomes" id="UP001259832"/>
    </source>
</evidence>
<sequence length="500" mass="56833">MMQRAKLMDSIGFVSTKNEINEALSALESSSSNIQSVYTNVTWIFNALVDHPQAKLAVDSTLAIQQSVQLIQKLVQLHLREEEVMWALSRVIYLTCQASVRFQCQAGKLDLWNDLLDMRSTHPQSIRVQESSLKASEVLFRTNEFHAIKIHSQKLLDDLLSVMDRFRRIQTPQRRAHALVVLALRVLVAMYLSPRPTGLMLFNGNCSEGENWTIEISRRMLDSCTIFNREIDSIRSWLDMVLILVRQYPIQAIGSFFSAENSGITWWFTGVIDKWKTQAEVMNAVLTPLTHIFALPHKTLGEEVLVSLADNLILDHNLLDVLCEIIHHYHQTDSTHCDTVVLVLLEATRLIRQWSERPKLIPRFEASRSVKDTLLPVLTDHLQMKASKSMVVILEALLILRYLSASHNLRHVLNNSESLQTSLKWLRCGSFTGDDGDLDALVTREARNLSRLVVNSVEVAPKDNLRNAIVVPKRAVHVVAKRRQLQGKAETLAAYGIVKR</sequence>
<proteinExistence type="predicted"/>
<dbReference type="EMBL" id="JASMQC010000034">
    <property type="protein sequence ID" value="KAK1931400.1"/>
    <property type="molecule type" value="Genomic_DNA"/>
</dbReference>
<comment type="caution">
    <text evidence="1">The sequence shown here is derived from an EMBL/GenBank/DDBJ whole genome shotgun (WGS) entry which is preliminary data.</text>
</comment>
<keyword evidence="2" id="KW-1185">Reference proteome</keyword>
<dbReference type="Proteomes" id="UP001259832">
    <property type="component" value="Unassembled WGS sequence"/>
</dbReference>
<organism evidence="1 2">
    <name type="scientific">Phytophthora citrophthora</name>
    <dbReference type="NCBI Taxonomy" id="4793"/>
    <lineage>
        <taxon>Eukaryota</taxon>
        <taxon>Sar</taxon>
        <taxon>Stramenopiles</taxon>
        <taxon>Oomycota</taxon>
        <taxon>Peronosporomycetes</taxon>
        <taxon>Peronosporales</taxon>
        <taxon>Peronosporaceae</taxon>
        <taxon>Phytophthora</taxon>
    </lineage>
</organism>
<protein>
    <submittedName>
        <fullName evidence="1">Uncharacterized protein</fullName>
    </submittedName>
</protein>